<dbReference type="EMBL" id="CANTFK010000799">
    <property type="protein sequence ID" value="CAI5727841.1"/>
    <property type="molecule type" value="Genomic_DNA"/>
</dbReference>
<comment type="caution">
    <text evidence="1">The sequence shown here is derived from an EMBL/GenBank/DDBJ whole genome shotgun (WGS) entry which is preliminary data.</text>
</comment>
<evidence type="ECO:0000313" key="2">
    <source>
        <dbReference type="Proteomes" id="UP001159659"/>
    </source>
</evidence>
<reference evidence="1" key="1">
    <citation type="submission" date="2022-12" db="EMBL/GenBank/DDBJ databases">
        <authorList>
            <person name="Webb A."/>
        </authorList>
    </citation>
    <scope>NUCLEOTIDE SEQUENCE</scope>
    <source>
        <strain evidence="1">Pf2</strain>
    </source>
</reference>
<protein>
    <submittedName>
        <fullName evidence="1">Uncharacterized protein</fullName>
    </submittedName>
</protein>
<proteinExistence type="predicted"/>
<name>A0AAV0TVM9_9STRA</name>
<dbReference type="InterPro" id="IPR042089">
    <property type="entry name" value="Peptidase_M13_dom_2"/>
</dbReference>
<accession>A0AAV0TVM9</accession>
<gene>
    <name evidence="1" type="ORF">PFR002_LOCUS5665</name>
</gene>
<dbReference type="Gene3D" id="1.10.1380.10">
    <property type="entry name" value="Neutral endopeptidase , domain2"/>
    <property type="match status" value="1"/>
</dbReference>
<dbReference type="Proteomes" id="UP001159659">
    <property type="component" value="Unassembled WGS sequence"/>
</dbReference>
<organism evidence="1 2">
    <name type="scientific">Peronospora farinosa</name>
    <dbReference type="NCBI Taxonomy" id="134698"/>
    <lineage>
        <taxon>Eukaryota</taxon>
        <taxon>Sar</taxon>
        <taxon>Stramenopiles</taxon>
        <taxon>Oomycota</taxon>
        <taxon>Peronosporomycetes</taxon>
        <taxon>Peronosporales</taxon>
        <taxon>Peronosporaceae</taxon>
        <taxon>Peronospora</taxon>
    </lineage>
</organism>
<sequence>MHQGWLFVGELYDSCMSSNSTNSTMVTDASLKVLSPVLEQIAATKSKKKLFRLAGVLHKVGTSFSAELGVEVNAQKRRVRVVCSALNGDRVQQHRKFHSDWLGNKRLHRFSYRWMILSQLLEERMLLKNLTDQNANVIVQMPDFFKRVEKLVTGDSVTLETLISVLMYQFINAKVDFVSESFIQAKLLHLCDRTVGGQKKRSM</sequence>
<dbReference type="AlphaFoldDB" id="A0AAV0TVM9"/>
<evidence type="ECO:0000313" key="1">
    <source>
        <dbReference type="EMBL" id="CAI5727841.1"/>
    </source>
</evidence>